<dbReference type="AlphaFoldDB" id="A0A2P2QJL2"/>
<protein>
    <submittedName>
        <fullName evidence="1">Uncharacterized protein</fullName>
    </submittedName>
</protein>
<organism evidence="1">
    <name type="scientific">Rhizophora mucronata</name>
    <name type="common">Asiatic mangrove</name>
    <dbReference type="NCBI Taxonomy" id="61149"/>
    <lineage>
        <taxon>Eukaryota</taxon>
        <taxon>Viridiplantae</taxon>
        <taxon>Streptophyta</taxon>
        <taxon>Embryophyta</taxon>
        <taxon>Tracheophyta</taxon>
        <taxon>Spermatophyta</taxon>
        <taxon>Magnoliopsida</taxon>
        <taxon>eudicotyledons</taxon>
        <taxon>Gunneridae</taxon>
        <taxon>Pentapetalae</taxon>
        <taxon>rosids</taxon>
        <taxon>fabids</taxon>
        <taxon>Malpighiales</taxon>
        <taxon>Rhizophoraceae</taxon>
        <taxon>Rhizophora</taxon>
    </lineage>
</organism>
<sequence length="25" mass="2885">MPCLSSQRVQRAAAELQFYLLISLF</sequence>
<evidence type="ECO:0000313" key="1">
    <source>
        <dbReference type="EMBL" id="MBX67153.1"/>
    </source>
</evidence>
<name>A0A2P2QJL2_RHIMU</name>
<accession>A0A2P2QJL2</accession>
<reference evidence="1" key="1">
    <citation type="submission" date="2018-02" db="EMBL/GenBank/DDBJ databases">
        <title>Rhizophora mucronata_Transcriptome.</title>
        <authorList>
            <person name="Meera S.P."/>
            <person name="Sreeshan A."/>
            <person name="Augustine A."/>
        </authorList>
    </citation>
    <scope>NUCLEOTIDE SEQUENCE</scope>
    <source>
        <tissue evidence="1">Leaf</tissue>
    </source>
</reference>
<proteinExistence type="predicted"/>
<dbReference type="EMBL" id="GGEC01086669">
    <property type="protein sequence ID" value="MBX67153.1"/>
    <property type="molecule type" value="Transcribed_RNA"/>
</dbReference>